<dbReference type="PANTHER" id="PTHR30231:SF42">
    <property type="entry name" value="EXONUCLEASE"/>
    <property type="match status" value="1"/>
</dbReference>
<comment type="function">
    <text evidence="1">DNA polymerase III is a complex, multichain enzyme responsible for most of the replicative synthesis in bacteria. The epsilon subunit contain the editing function and is a proofreading 3'-5' exonuclease.</text>
</comment>
<evidence type="ECO:0000256" key="1">
    <source>
        <dbReference type="ARBA" id="ARBA00025483"/>
    </source>
</evidence>
<comment type="caution">
    <text evidence="4">The sequence shown here is derived from an EMBL/GenBank/DDBJ whole genome shotgun (WGS) entry which is preliminary data.</text>
</comment>
<dbReference type="FunFam" id="3.30.420.10:FF:000045">
    <property type="entry name" value="3'-5' exonuclease DinG"/>
    <property type="match status" value="1"/>
</dbReference>
<dbReference type="Gene3D" id="3.30.420.10">
    <property type="entry name" value="Ribonuclease H-like superfamily/Ribonuclease H"/>
    <property type="match status" value="1"/>
</dbReference>
<dbReference type="EMBL" id="RXOF01000005">
    <property type="protein sequence ID" value="RTQ50063.1"/>
    <property type="molecule type" value="Genomic_DNA"/>
</dbReference>
<dbReference type="SUPFAM" id="SSF53098">
    <property type="entry name" value="Ribonuclease H-like"/>
    <property type="match status" value="1"/>
</dbReference>
<proteinExistence type="predicted"/>
<organism evidence="4 5">
    <name type="scientific">Hymenobacter gummosus</name>
    <dbReference type="NCBI Taxonomy" id="1776032"/>
    <lineage>
        <taxon>Bacteria</taxon>
        <taxon>Pseudomonadati</taxon>
        <taxon>Bacteroidota</taxon>
        <taxon>Cytophagia</taxon>
        <taxon>Cytophagales</taxon>
        <taxon>Hymenobacteraceae</taxon>
        <taxon>Hymenobacter</taxon>
    </lineage>
</organism>
<evidence type="ECO:0000259" key="3">
    <source>
        <dbReference type="SMART" id="SM00479"/>
    </source>
</evidence>
<dbReference type="PANTHER" id="PTHR30231">
    <property type="entry name" value="DNA POLYMERASE III SUBUNIT EPSILON"/>
    <property type="match status" value="1"/>
</dbReference>
<dbReference type="SMART" id="SM00479">
    <property type="entry name" value="EXOIII"/>
    <property type="match status" value="1"/>
</dbReference>
<evidence type="ECO:0000313" key="5">
    <source>
        <dbReference type="Proteomes" id="UP000282184"/>
    </source>
</evidence>
<accession>A0A431U388</accession>
<dbReference type="InterPro" id="IPR013520">
    <property type="entry name" value="Ribonucl_H"/>
</dbReference>
<name>A0A431U388_9BACT</name>
<comment type="subunit">
    <text evidence="2">DNA polymerase III contains a core (composed of alpha, epsilon and theta chains) that associates with a tau subunit. This core dimerizes to form the POLIII' complex. PolIII' associates with the gamma complex (composed of gamma, delta, delta', psi and chi chains) and with the beta chain to form the complete DNA polymerase III complex.</text>
</comment>
<dbReference type="GO" id="GO:0008408">
    <property type="term" value="F:3'-5' exonuclease activity"/>
    <property type="evidence" value="ECO:0007669"/>
    <property type="project" value="TreeGrafter"/>
</dbReference>
<dbReference type="Proteomes" id="UP000282184">
    <property type="component" value="Unassembled WGS sequence"/>
</dbReference>
<dbReference type="AlphaFoldDB" id="A0A431U388"/>
<gene>
    <name evidence="4" type="ORF">EJV47_10505</name>
</gene>
<dbReference type="GO" id="GO:0005829">
    <property type="term" value="C:cytosol"/>
    <property type="evidence" value="ECO:0007669"/>
    <property type="project" value="TreeGrafter"/>
</dbReference>
<keyword evidence="5" id="KW-1185">Reference proteome</keyword>
<dbReference type="InterPro" id="IPR012337">
    <property type="entry name" value="RNaseH-like_sf"/>
</dbReference>
<protein>
    <recommendedName>
        <fullName evidence="3">Exonuclease domain-containing protein</fullName>
    </recommendedName>
</protein>
<sequence>MSGPAWRIGRGACTFRVRLPSGCRAFFVCPLCPRPMQQKIRQDLQELNFTAIDFETATEQRHSACSIGLVRVQGGQIVETQQHLIRPFELRVAPMNYAVHRISLEQLRPAPALPELWPLLRPFVEEQVVVAHNAPFDVSVLEHSLRAYALPVPAFHSLCSVKLMRASHPGYDSYRLNELARRFELTLNHHDSLSDALACAELTLRALRSGHPFDWAWKQRELTKGIGSAHKPRAARTSWRW</sequence>
<dbReference type="OrthoDB" id="9803913at2"/>
<evidence type="ECO:0000256" key="2">
    <source>
        <dbReference type="ARBA" id="ARBA00026073"/>
    </source>
</evidence>
<dbReference type="Pfam" id="PF00929">
    <property type="entry name" value="RNase_T"/>
    <property type="match status" value="1"/>
</dbReference>
<dbReference type="CDD" id="cd06130">
    <property type="entry name" value="DNA_pol_III_epsilon_like"/>
    <property type="match status" value="1"/>
</dbReference>
<dbReference type="GO" id="GO:0006259">
    <property type="term" value="P:DNA metabolic process"/>
    <property type="evidence" value="ECO:0007669"/>
    <property type="project" value="UniProtKB-ARBA"/>
</dbReference>
<evidence type="ECO:0000313" key="4">
    <source>
        <dbReference type="EMBL" id="RTQ50063.1"/>
    </source>
</evidence>
<feature type="domain" description="Exonuclease" evidence="3">
    <location>
        <begin position="48"/>
        <end position="212"/>
    </location>
</feature>
<reference evidence="4 5" key="1">
    <citation type="submission" date="2018-12" db="EMBL/GenBank/DDBJ databases">
        <title>Hymenobacter gummosus sp. nov., isolated from a spring.</title>
        <authorList>
            <person name="Nie L."/>
        </authorList>
    </citation>
    <scope>NUCLEOTIDE SEQUENCE [LARGE SCALE GENOMIC DNA]</scope>
    <source>
        <strain evidence="4 5">KCTC 52166</strain>
    </source>
</reference>
<dbReference type="GO" id="GO:0003676">
    <property type="term" value="F:nucleic acid binding"/>
    <property type="evidence" value="ECO:0007669"/>
    <property type="project" value="InterPro"/>
</dbReference>
<dbReference type="InterPro" id="IPR036397">
    <property type="entry name" value="RNaseH_sf"/>
</dbReference>